<sequence>MLRLPNCFMLEHTMQITLNIPDQYLIDQSPDEFGKRIKLYAALMMFQEGSLSADAASEFAGVDRFTFITKCQQHNIPLVDFASEELDAELEDLRRRQ</sequence>
<gene>
    <name evidence="1" type="ORF">RCC75_13640</name>
    <name evidence="2" type="ORF">RCG00_15270</name>
</gene>
<evidence type="ECO:0000313" key="2">
    <source>
        <dbReference type="EMBL" id="WML85653.1"/>
    </source>
</evidence>
<evidence type="ECO:0000313" key="3">
    <source>
        <dbReference type="Proteomes" id="UP001223336"/>
    </source>
</evidence>
<dbReference type="InterPro" id="IPR005368">
    <property type="entry name" value="UPF0175"/>
</dbReference>
<organism evidence="2">
    <name type="scientific">Thiothrix subterranea</name>
    <dbReference type="NCBI Taxonomy" id="2735563"/>
    <lineage>
        <taxon>Bacteria</taxon>
        <taxon>Pseudomonadati</taxon>
        <taxon>Pseudomonadota</taxon>
        <taxon>Gammaproteobacteria</taxon>
        <taxon>Thiotrichales</taxon>
        <taxon>Thiotrichaceae</taxon>
        <taxon>Thiothrix</taxon>
    </lineage>
</organism>
<dbReference type="Proteomes" id="UP001229862">
    <property type="component" value="Chromosome"/>
</dbReference>
<protein>
    <submittedName>
        <fullName evidence="2">UPF0175 family protein</fullName>
    </submittedName>
</protein>
<accession>A0AA51MK25</accession>
<evidence type="ECO:0000313" key="1">
    <source>
        <dbReference type="EMBL" id="MDQ5769579.1"/>
    </source>
</evidence>
<keyword evidence="3" id="KW-1185">Reference proteome</keyword>
<dbReference type="AlphaFoldDB" id="A0AA51MK25"/>
<proteinExistence type="predicted"/>
<dbReference type="EMBL" id="CP133217">
    <property type="protein sequence ID" value="WML85653.1"/>
    <property type="molecule type" value="Genomic_DNA"/>
</dbReference>
<reference evidence="2 3" key="1">
    <citation type="submission" date="2023-08" db="EMBL/GenBank/DDBJ databases">
        <title>New molecular markers tilS and rpoB for phylogenetic and monitoring studies of the genus Thiothrix biodiversity.</title>
        <authorList>
            <person name="Ravin N.V."/>
            <person name="Smolyakov D."/>
            <person name="Markov N.D."/>
            <person name="Beletsky A.V."/>
            <person name="Mardanov A.V."/>
            <person name="Rudenko T.S."/>
            <person name="Grabovich M.Y."/>
        </authorList>
    </citation>
    <scope>NUCLEOTIDE SEQUENCE</scope>
    <source>
        <strain evidence="2">DNT52</strain>
        <strain evidence="1 3">H33</strain>
    </source>
</reference>
<dbReference type="Pfam" id="PF03683">
    <property type="entry name" value="UPF0175"/>
    <property type="match status" value="1"/>
</dbReference>
<name>A0AA51MK25_9GAMM</name>
<dbReference type="EMBL" id="JAVFKN010000019">
    <property type="protein sequence ID" value="MDQ5769579.1"/>
    <property type="molecule type" value="Genomic_DNA"/>
</dbReference>
<dbReference type="Proteomes" id="UP001223336">
    <property type="component" value="Unassembled WGS sequence"/>
</dbReference>
<dbReference type="RefSeq" id="WP_308135430.1">
    <property type="nucleotide sequence ID" value="NZ_CP133197.1"/>
</dbReference>